<gene>
    <name evidence="2" type="ORF">SAMN02745217_00218</name>
</gene>
<keyword evidence="3" id="KW-1185">Reference proteome</keyword>
<feature type="transmembrane region" description="Helical" evidence="1">
    <location>
        <begin position="91"/>
        <end position="110"/>
    </location>
</feature>
<protein>
    <submittedName>
        <fullName evidence="2">Branched-chain amino acid transport protein AzlD</fullName>
    </submittedName>
</protein>
<feature type="transmembrane region" description="Helical" evidence="1">
    <location>
        <begin position="42"/>
        <end position="60"/>
    </location>
</feature>
<organism evidence="2 3">
    <name type="scientific">Anaerocolumna xylanovorans DSM 12503</name>
    <dbReference type="NCBI Taxonomy" id="1121345"/>
    <lineage>
        <taxon>Bacteria</taxon>
        <taxon>Bacillati</taxon>
        <taxon>Bacillota</taxon>
        <taxon>Clostridia</taxon>
        <taxon>Lachnospirales</taxon>
        <taxon>Lachnospiraceae</taxon>
        <taxon>Anaerocolumna</taxon>
    </lineage>
</organism>
<accession>A0A1M7XXI2</accession>
<keyword evidence="1" id="KW-0812">Transmembrane</keyword>
<sequence length="111" mass="12319">MYLTPIQALIIIFAIALGTMLTRFLPFLLFPEKKTPPAYITYLGKVLPSAIIGLLVVYCLKGVSFLSFPHGMPEAAAVLSILFLHIWKRNTLLSIAGGTIVYMVMVQFVFI</sequence>
<proteinExistence type="predicted"/>
<feature type="transmembrane region" description="Helical" evidence="1">
    <location>
        <begin position="66"/>
        <end position="84"/>
    </location>
</feature>
<dbReference type="AlphaFoldDB" id="A0A1M7XXI2"/>
<dbReference type="EMBL" id="FRFD01000003">
    <property type="protein sequence ID" value="SHO43386.1"/>
    <property type="molecule type" value="Genomic_DNA"/>
</dbReference>
<dbReference type="OrthoDB" id="308265at2"/>
<evidence type="ECO:0000256" key="1">
    <source>
        <dbReference type="SAM" id="Phobius"/>
    </source>
</evidence>
<dbReference type="RefSeq" id="WP_073586968.1">
    <property type="nucleotide sequence ID" value="NZ_FRFD01000003.1"/>
</dbReference>
<dbReference type="Pfam" id="PF05437">
    <property type="entry name" value="AzlD"/>
    <property type="match status" value="1"/>
</dbReference>
<reference evidence="2 3" key="1">
    <citation type="submission" date="2016-12" db="EMBL/GenBank/DDBJ databases">
        <authorList>
            <person name="Song W.-J."/>
            <person name="Kurnit D.M."/>
        </authorList>
    </citation>
    <scope>NUCLEOTIDE SEQUENCE [LARGE SCALE GENOMIC DNA]</scope>
    <source>
        <strain evidence="2 3">DSM 12503</strain>
    </source>
</reference>
<name>A0A1M7XXI2_9FIRM</name>
<keyword evidence="1" id="KW-1133">Transmembrane helix</keyword>
<dbReference type="PIRSF" id="PIRSF003203">
    <property type="entry name" value="AzlD"/>
    <property type="match status" value="1"/>
</dbReference>
<keyword evidence="1" id="KW-0472">Membrane</keyword>
<evidence type="ECO:0000313" key="3">
    <source>
        <dbReference type="Proteomes" id="UP000184612"/>
    </source>
</evidence>
<dbReference type="Proteomes" id="UP000184612">
    <property type="component" value="Unassembled WGS sequence"/>
</dbReference>
<evidence type="ECO:0000313" key="2">
    <source>
        <dbReference type="EMBL" id="SHO43386.1"/>
    </source>
</evidence>
<feature type="transmembrane region" description="Helical" evidence="1">
    <location>
        <begin position="6"/>
        <end position="30"/>
    </location>
</feature>
<dbReference type="STRING" id="1121345.SAMN02745217_00218"/>
<dbReference type="InterPro" id="IPR008407">
    <property type="entry name" value="Brnchd-chn_aa_trnsp_AzlD"/>
</dbReference>